<proteinExistence type="predicted"/>
<feature type="signal peptide" evidence="2">
    <location>
        <begin position="1"/>
        <end position="25"/>
    </location>
</feature>
<feature type="compositionally biased region" description="Acidic residues" evidence="1">
    <location>
        <begin position="31"/>
        <end position="71"/>
    </location>
</feature>
<name>A0A5C6XB58_9DELT</name>
<evidence type="ECO:0000256" key="1">
    <source>
        <dbReference type="SAM" id="MobiDB-lite"/>
    </source>
</evidence>
<dbReference type="EMBL" id="VOSM01000001">
    <property type="protein sequence ID" value="TXD39137.1"/>
    <property type="molecule type" value="Genomic_DNA"/>
</dbReference>
<dbReference type="OrthoDB" id="5495549at2"/>
<keyword evidence="2" id="KW-0732">Signal</keyword>
<reference evidence="3 4" key="1">
    <citation type="submission" date="2019-08" db="EMBL/GenBank/DDBJ databases">
        <title>Bradymonadales sp. TMQ4.</title>
        <authorList>
            <person name="Liang Q."/>
        </authorList>
    </citation>
    <scope>NUCLEOTIDE SEQUENCE [LARGE SCALE GENOMIC DNA]</scope>
    <source>
        <strain evidence="3 4">TMQ4</strain>
    </source>
</reference>
<dbReference type="RefSeq" id="WP_146979569.1">
    <property type="nucleotide sequence ID" value="NZ_VOSM01000001.1"/>
</dbReference>
<accession>A0A5C6XB58</accession>
<feature type="chain" id="PRO_5022719704" evidence="2">
    <location>
        <begin position="26"/>
        <end position="372"/>
    </location>
</feature>
<evidence type="ECO:0000313" key="3">
    <source>
        <dbReference type="EMBL" id="TXD39137.1"/>
    </source>
</evidence>
<dbReference type="Proteomes" id="UP000321412">
    <property type="component" value="Unassembled WGS sequence"/>
</dbReference>
<gene>
    <name evidence="3" type="ORF">FRC98_01665</name>
</gene>
<comment type="caution">
    <text evidence="3">The sequence shown here is derived from an EMBL/GenBank/DDBJ whole genome shotgun (WGS) entry which is preliminary data.</text>
</comment>
<sequence>MKLNDTLKLLMVLLMSAGMATTTLTACGGDDTGETDVETDAGDEEDSGGDENDGGEEDAGDAADVEPEPADPIDLVPPPARCGEEGASERCAEDAETFEFGTASKISALQIAGADCCFDLDGDGLEDNSLSLAASMANQSLTDAIADDSLSLILEHDGLEALEVGQEFDVNFLLGAESTVDGELIDPASFDSGVAPQALLPNATIIDDGGVSVVEAGPGTVVIVLELFGLELSLSVRNAVISADVVAEESAMETGVTLENGRLGGLVLFQELVDTVNDVTATCECLGSPEKLIDMEAEDACIEYTDVELAGCVDDESICADIAKNCGGIMALAPVIVAHDVDGDGEKDAISVGMTFEADAAVIAGVEAAPAE</sequence>
<protein>
    <submittedName>
        <fullName evidence="3">Uncharacterized protein</fullName>
    </submittedName>
</protein>
<dbReference type="AlphaFoldDB" id="A0A5C6XB58"/>
<evidence type="ECO:0000256" key="2">
    <source>
        <dbReference type="SAM" id="SignalP"/>
    </source>
</evidence>
<organism evidence="3 4">
    <name type="scientific">Lujinxingia vulgaris</name>
    <dbReference type="NCBI Taxonomy" id="2600176"/>
    <lineage>
        <taxon>Bacteria</taxon>
        <taxon>Deltaproteobacteria</taxon>
        <taxon>Bradymonadales</taxon>
        <taxon>Lujinxingiaceae</taxon>
        <taxon>Lujinxingia</taxon>
    </lineage>
</organism>
<feature type="region of interest" description="Disordered" evidence="1">
    <location>
        <begin position="24"/>
        <end position="88"/>
    </location>
</feature>
<keyword evidence="4" id="KW-1185">Reference proteome</keyword>
<dbReference type="PROSITE" id="PS51257">
    <property type="entry name" value="PROKAR_LIPOPROTEIN"/>
    <property type="match status" value="1"/>
</dbReference>
<evidence type="ECO:0000313" key="4">
    <source>
        <dbReference type="Proteomes" id="UP000321412"/>
    </source>
</evidence>